<dbReference type="RefSeq" id="WP_107000250.1">
    <property type="nucleotide sequence ID" value="NZ_PYLO01000001.1"/>
</dbReference>
<name>A0A2T3FV18_9CLOT</name>
<gene>
    <name evidence="2" type="ORF">C7U56_04090</name>
</gene>
<feature type="compositionally biased region" description="Basic and acidic residues" evidence="1">
    <location>
        <begin position="68"/>
        <end position="78"/>
    </location>
</feature>
<sequence length="78" mass="9280">MEDVIHWITEHKEEGSLNRKVSHSHPDPTANEAIGNVVREERRKKHQKRKHPKRECQEKKRPRIGVWRAEEAKPDEGE</sequence>
<dbReference type="AlphaFoldDB" id="A0A2T3FV18"/>
<protein>
    <submittedName>
        <fullName evidence="2">Uncharacterized protein</fullName>
    </submittedName>
</protein>
<keyword evidence="3" id="KW-1185">Reference proteome</keyword>
<comment type="caution">
    <text evidence="2">The sequence shown here is derived from an EMBL/GenBank/DDBJ whole genome shotgun (WGS) entry which is preliminary data.</text>
</comment>
<dbReference type="Proteomes" id="UP000241048">
    <property type="component" value="Unassembled WGS sequence"/>
</dbReference>
<evidence type="ECO:0000313" key="2">
    <source>
        <dbReference type="EMBL" id="PST39101.1"/>
    </source>
</evidence>
<proteinExistence type="predicted"/>
<evidence type="ECO:0000313" key="3">
    <source>
        <dbReference type="Proteomes" id="UP000241048"/>
    </source>
</evidence>
<evidence type="ECO:0000256" key="1">
    <source>
        <dbReference type="SAM" id="MobiDB-lite"/>
    </source>
</evidence>
<feature type="compositionally biased region" description="Basic and acidic residues" evidence="1">
    <location>
        <begin position="1"/>
        <end position="17"/>
    </location>
</feature>
<feature type="compositionally biased region" description="Basic residues" evidence="1">
    <location>
        <begin position="42"/>
        <end position="53"/>
    </location>
</feature>
<reference evidence="2 3" key="1">
    <citation type="submission" date="2018-03" db="EMBL/GenBank/DDBJ databases">
        <title>Lachnoclostridium SNUG30386 gen.nov., sp.nov., isolated from human faeces.</title>
        <authorList>
            <person name="Seo B."/>
            <person name="Jeon K."/>
            <person name="Ko G."/>
        </authorList>
    </citation>
    <scope>NUCLEOTIDE SEQUENCE [LARGE SCALE GENOMIC DNA]</scope>
    <source>
        <strain evidence="2 3">SNUG30386</strain>
    </source>
</reference>
<dbReference type="EMBL" id="PYLO01000001">
    <property type="protein sequence ID" value="PST39101.1"/>
    <property type="molecule type" value="Genomic_DNA"/>
</dbReference>
<accession>A0A2T3FV18</accession>
<organism evidence="2 3">
    <name type="scientific">Clostridium fessum</name>
    <dbReference type="NCBI Taxonomy" id="2126740"/>
    <lineage>
        <taxon>Bacteria</taxon>
        <taxon>Bacillati</taxon>
        <taxon>Bacillota</taxon>
        <taxon>Clostridia</taxon>
        <taxon>Eubacteriales</taxon>
        <taxon>Clostridiaceae</taxon>
        <taxon>Clostridium</taxon>
    </lineage>
</organism>
<feature type="region of interest" description="Disordered" evidence="1">
    <location>
        <begin position="1"/>
        <end position="78"/>
    </location>
</feature>